<evidence type="ECO:0000256" key="2">
    <source>
        <dbReference type="ARBA" id="ARBA00022692"/>
    </source>
</evidence>
<evidence type="ECO:0000313" key="8">
    <source>
        <dbReference type="Proteomes" id="UP000292372"/>
    </source>
</evidence>
<gene>
    <name evidence="7" type="ORF">EYD46_08170</name>
</gene>
<evidence type="ECO:0000313" key="7">
    <source>
        <dbReference type="EMBL" id="TBN16600.1"/>
    </source>
</evidence>
<dbReference type="AlphaFoldDB" id="A0A4Q9FNZ5"/>
<dbReference type="InterPro" id="IPR010432">
    <property type="entry name" value="RDD"/>
</dbReference>
<proteinExistence type="predicted"/>
<comment type="caution">
    <text evidence="7">The sequence shown here is derived from an EMBL/GenBank/DDBJ whole genome shotgun (WGS) entry which is preliminary data.</text>
</comment>
<feature type="domain" description="RDD" evidence="6">
    <location>
        <begin position="6"/>
        <end position="164"/>
    </location>
</feature>
<name>A0A4Q9FNZ5_9FLAO</name>
<dbReference type="Proteomes" id="UP000292372">
    <property type="component" value="Unassembled WGS sequence"/>
</dbReference>
<dbReference type="OrthoDB" id="9814143at2"/>
<evidence type="ECO:0000256" key="3">
    <source>
        <dbReference type="ARBA" id="ARBA00022989"/>
    </source>
</evidence>
<reference evidence="7 8" key="1">
    <citation type="journal article" date="2015" name="Int. J. Syst. Evol. Microbiol.">
        <title>Hyunsoonleella pacifica sp. nov., isolated from seawater of South Pacific Gyre.</title>
        <authorList>
            <person name="Gao X."/>
            <person name="Zhang Z."/>
            <person name="Dai X."/>
            <person name="Zhang X.H."/>
        </authorList>
    </citation>
    <scope>NUCLEOTIDE SEQUENCE [LARGE SCALE GENOMIC DNA]</scope>
    <source>
        <strain evidence="7 8">SW033</strain>
    </source>
</reference>
<feature type="transmembrane region" description="Helical" evidence="5">
    <location>
        <begin position="12"/>
        <end position="36"/>
    </location>
</feature>
<dbReference type="GO" id="GO:0016020">
    <property type="term" value="C:membrane"/>
    <property type="evidence" value="ECO:0007669"/>
    <property type="project" value="UniProtKB-SubCell"/>
</dbReference>
<dbReference type="EMBL" id="SIRS01000003">
    <property type="protein sequence ID" value="TBN16600.1"/>
    <property type="molecule type" value="Genomic_DNA"/>
</dbReference>
<feature type="transmembrane region" description="Helical" evidence="5">
    <location>
        <begin position="151"/>
        <end position="174"/>
    </location>
</feature>
<keyword evidence="2 5" id="KW-0812">Transmembrane</keyword>
<keyword evidence="3 5" id="KW-1133">Transmembrane helix</keyword>
<protein>
    <recommendedName>
        <fullName evidence="6">RDD domain-containing protein</fullName>
    </recommendedName>
</protein>
<comment type="subcellular location">
    <subcellularLocation>
        <location evidence="1">Membrane</location>
        <topology evidence="1">Multi-pass membrane protein</topology>
    </subcellularLocation>
</comment>
<evidence type="ECO:0000256" key="4">
    <source>
        <dbReference type="ARBA" id="ARBA00023136"/>
    </source>
</evidence>
<evidence type="ECO:0000259" key="6">
    <source>
        <dbReference type="Pfam" id="PF06271"/>
    </source>
</evidence>
<keyword evidence="8" id="KW-1185">Reference proteome</keyword>
<evidence type="ECO:0000256" key="1">
    <source>
        <dbReference type="ARBA" id="ARBA00004141"/>
    </source>
</evidence>
<evidence type="ECO:0000256" key="5">
    <source>
        <dbReference type="SAM" id="Phobius"/>
    </source>
</evidence>
<sequence length="178" mass="20542">MIQRINRLASMFLDHVTMSFVLVPLMIAFFVVMQLFAKESYPEFLFQSNRIGYSVAFLPFLVYFLKDSYRGKSVGKRTIGLQVVNYKTGEPANAFQCFVRNLFTPIWPLEVLVSIISPSRRLGDIFAYTKVIPSEKEKFKSLIDDVKKTRFSVYSILILVVGLIYCYGLSFIMIKLQT</sequence>
<accession>A0A4Q9FNZ5</accession>
<feature type="transmembrane region" description="Helical" evidence="5">
    <location>
        <begin position="48"/>
        <end position="65"/>
    </location>
</feature>
<dbReference type="Pfam" id="PF06271">
    <property type="entry name" value="RDD"/>
    <property type="match status" value="1"/>
</dbReference>
<keyword evidence="4 5" id="KW-0472">Membrane</keyword>
<organism evidence="7 8">
    <name type="scientific">Hyunsoonleella pacifica</name>
    <dbReference type="NCBI Taxonomy" id="1080224"/>
    <lineage>
        <taxon>Bacteria</taxon>
        <taxon>Pseudomonadati</taxon>
        <taxon>Bacteroidota</taxon>
        <taxon>Flavobacteriia</taxon>
        <taxon>Flavobacteriales</taxon>
        <taxon>Flavobacteriaceae</taxon>
    </lineage>
</organism>
<dbReference type="RefSeq" id="WP_130936581.1">
    <property type="nucleotide sequence ID" value="NZ_BMEE01000002.1"/>
</dbReference>